<dbReference type="EMBL" id="CAXKWB010091906">
    <property type="protein sequence ID" value="CAL4216609.1"/>
    <property type="molecule type" value="Genomic_DNA"/>
</dbReference>
<reference evidence="2 3" key="1">
    <citation type="submission" date="2024-05" db="EMBL/GenBank/DDBJ databases">
        <authorList>
            <person name="Wallberg A."/>
        </authorList>
    </citation>
    <scope>NUCLEOTIDE SEQUENCE [LARGE SCALE GENOMIC DNA]</scope>
</reference>
<keyword evidence="3" id="KW-1185">Reference proteome</keyword>
<dbReference type="InterPro" id="IPR001496">
    <property type="entry name" value="SOCS_box"/>
</dbReference>
<dbReference type="InterPro" id="IPR036036">
    <property type="entry name" value="SOCS_box-like_dom_sf"/>
</dbReference>
<comment type="caution">
    <text evidence="2">The sequence shown here is derived from an EMBL/GenBank/DDBJ whole genome shotgun (WGS) entry which is preliminary data.</text>
</comment>
<dbReference type="Gene3D" id="1.10.750.20">
    <property type="entry name" value="SOCS box"/>
    <property type="match status" value="1"/>
</dbReference>
<evidence type="ECO:0000313" key="3">
    <source>
        <dbReference type="Proteomes" id="UP001497623"/>
    </source>
</evidence>
<accession>A0AAV2SR93</accession>
<sequence>MRRYVGRRMESLAPILLSAVLYHIHPYYNYILIIINSSLSNGLPLYRQHPGKFKWSNFEKIIRPIREILKKKSPLGVNLSKKKLVQENHKSSSLVVSSKWSQDERNEFSMSVNCNLLISIANFSKLILKDTADSALSYIAIDVQIHLKILLQITKYLPKRLYEGVLNSISQHHPRRIGLITHFDIAQMSQLPPLQDLCKWVILKNIKRKNVTHLPLPSKIKGYLRA</sequence>
<dbReference type="Proteomes" id="UP001497623">
    <property type="component" value="Unassembled WGS sequence"/>
</dbReference>
<feature type="domain" description="SOCS box" evidence="1">
    <location>
        <begin position="178"/>
        <end position="226"/>
    </location>
</feature>
<dbReference type="SUPFAM" id="SSF158235">
    <property type="entry name" value="SOCS box-like"/>
    <property type="match status" value="1"/>
</dbReference>
<protein>
    <recommendedName>
        <fullName evidence="1">SOCS box domain-containing protein</fullName>
    </recommendedName>
</protein>
<gene>
    <name evidence="2" type="ORF">MNOR_LOCUS38770</name>
</gene>
<dbReference type="Pfam" id="PF07525">
    <property type="entry name" value="SOCS_box"/>
    <property type="match status" value="1"/>
</dbReference>
<evidence type="ECO:0000313" key="2">
    <source>
        <dbReference type="EMBL" id="CAL4216609.1"/>
    </source>
</evidence>
<dbReference type="GO" id="GO:0035556">
    <property type="term" value="P:intracellular signal transduction"/>
    <property type="evidence" value="ECO:0007669"/>
    <property type="project" value="InterPro"/>
</dbReference>
<dbReference type="PROSITE" id="PS50225">
    <property type="entry name" value="SOCS"/>
    <property type="match status" value="1"/>
</dbReference>
<dbReference type="AlphaFoldDB" id="A0AAV2SR93"/>
<organism evidence="2 3">
    <name type="scientific">Meganyctiphanes norvegica</name>
    <name type="common">Northern krill</name>
    <name type="synonym">Thysanopoda norvegica</name>
    <dbReference type="NCBI Taxonomy" id="48144"/>
    <lineage>
        <taxon>Eukaryota</taxon>
        <taxon>Metazoa</taxon>
        <taxon>Ecdysozoa</taxon>
        <taxon>Arthropoda</taxon>
        <taxon>Crustacea</taxon>
        <taxon>Multicrustacea</taxon>
        <taxon>Malacostraca</taxon>
        <taxon>Eumalacostraca</taxon>
        <taxon>Eucarida</taxon>
        <taxon>Euphausiacea</taxon>
        <taxon>Euphausiidae</taxon>
        <taxon>Meganyctiphanes</taxon>
    </lineage>
</organism>
<evidence type="ECO:0000259" key="1">
    <source>
        <dbReference type="PROSITE" id="PS50225"/>
    </source>
</evidence>
<name>A0AAV2SR93_MEGNR</name>
<proteinExistence type="predicted"/>